<dbReference type="Proteomes" id="UP000195447">
    <property type="component" value="Unassembled WGS sequence"/>
</dbReference>
<dbReference type="AlphaFoldDB" id="A0A1Y4LNZ9"/>
<keyword evidence="1" id="KW-1133">Transmembrane helix</keyword>
<feature type="transmembrane region" description="Helical" evidence="1">
    <location>
        <begin position="58"/>
        <end position="76"/>
    </location>
</feature>
<evidence type="ECO:0000313" key="2">
    <source>
        <dbReference type="EMBL" id="OUP55922.1"/>
    </source>
</evidence>
<protein>
    <submittedName>
        <fullName evidence="2">Uncharacterized protein</fullName>
    </submittedName>
</protein>
<evidence type="ECO:0000256" key="1">
    <source>
        <dbReference type="SAM" id="Phobius"/>
    </source>
</evidence>
<accession>A0A1Y4LNZ9</accession>
<gene>
    <name evidence="2" type="ORF">B5F14_10015</name>
</gene>
<evidence type="ECO:0000313" key="3">
    <source>
        <dbReference type="Proteomes" id="UP000195447"/>
    </source>
</evidence>
<comment type="caution">
    <text evidence="2">The sequence shown here is derived from an EMBL/GenBank/DDBJ whole genome shotgun (WGS) entry which is preliminary data.</text>
</comment>
<sequence length="364" mass="42522">MIVIIDVLEKIFNILLPFSLLAIIFEEYKQNISKNTKKTEVVVTEDIRSSWKSNVETFMSILITIFLIFGAIYLCIECKMSWILTFFAFPLYIQQVIEAYLSVGVVRDVISASQIEKLSLREKKAIGAIAYIVCLCGVFNIFEKILNTVGKIENPIIWDFAMTLSYVFLEFLYIFFIFTFFPNILFVVFNILKKMSRFFPLTKKFKKCEYYFIEKCDKGIKINFFVIKSIDKILERGLINRLIGIIFLPISFCIDIILSSFLILITMVRSLIGYLFLLFRLFIQTMKKIAKWISQLSDRRIVAMSFRIAIILALVITVITNRYQPFLQKNVESTSVLEFVASSIIIPVIFEWIYSIRQHRNSCI</sequence>
<feature type="transmembrane region" description="Helical" evidence="1">
    <location>
        <begin position="238"/>
        <end position="257"/>
    </location>
</feature>
<feature type="transmembrane region" description="Helical" evidence="1">
    <location>
        <begin position="304"/>
        <end position="323"/>
    </location>
</feature>
<keyword evidence="1" id="KW-0812">Transmembrane</keyword>
<feature type="transmembrane region" description="Helical" evidence="1">
    <location>
        <begin position="125"/>
        <end position="142"/>
    </location>
</feature>
<feature type="transmembrane region" description="Helical" evidence="1">
    <location>
        <begin position="263"/>
        <end position="283"/>
    </location>
</feature>
<name>A0A1Y4LNZ9_9FIRM</name>
<dbReference type="EMBL" id="NFKM01000031">
    <property type="protein sequence ID" value="OUP55922.1"/>
    <property type="molecule type" value="Genomic_DNA"/>
</dbReference>
<keyword evidence="1" id="KW-0472">Membrane</keyword>
<proteinExistence type="predicted"/>
<keyword evidence="3" id="KW-1185">Reference proteome</keyword>
<reference evidence="3" key="1">
    <citation type="submission" date="2017-04" db="EMBL/GenBank/DDBJ databases">
        <title>Function of individual gut microbiota members based on whole genome sequencing of pure cultures obtained from chicken caecum.</title>
        <authorList>
            <person name="Medvecky M."/>
            <person name="Cejkova D."/>
            <person name="Polansky O."/>
            <person name="Karasova D."/>
            <person name="Kubasova T."/>
            <person name="Cizek A."/>
            <person name="Rychlik I."/>
        </authorList>
    </citation>
    <scope>NUCLEOTIDE SEQUENCE [LARGE SCALE GENOMIC DNA]</scope>
    <source>
        <strain evidence="3">An178</strain>
    </source>
</reference>
<feature type="transmembrane region" description="Helical" evidence="1">
    <location>
        <begin position="335"/>
        <end position="354"/>
    </location>
</feature>
<dbReference type="RefSeq" id="WP_087159218.1">
    <property type="nucleotide sequence ID" value="NZ_NFKM01000031.1"/>
</dbReference>
<feature type="transmembrane region" description="Helical" evidence="1">
    <location>
        <begin position="171"/>
        <end position="192"/>
    </location>
</feature>
<organism evidence="2 3">
    <name type="scientific">Faecalitalea cylindroides</name>
    <dbReference type="NCBI Taxonomy" id="39483"/>
    <lineage>
        <taxon>Bacteria</taxon>
        <taxon>Bacillati</taxon>
        <taxon>Bacillota</taxon>
        <taxon>Erysipelotrichia</taxon>
        <taxon>Erysipelotrichales</taxon>
        <taxon>Erysipelotrichaceae</taxon>
        <taxon>Faecalitalea</taxon>
    </lineage>
</organism>